<dbReference type="OrthoDB" id="695262at2759"/>
<evidence type="ECO:0000313" key="2">
    <source>
        <dbReference type="EMBL" id="OMO51615.1"/>
    </source>
</evidence>
<sequence length="153" mass="17178">MSGQVLLRSPPVRRRQPYTLPDDSKATRKGKKFGEVAGGTAAECAAVFCCCPCTVMELLILGLYKVPTGLCKKAWKRRQRHHLMKRNEVLLGPTMSGPTREEIEAELDRVVGRTGLGIDDQDDGSARTVDMENEMWDRFYATGFWRSPSQKDT</sequence>
<organism evidence="2 3">
    <name type="scientific">Corchorus capsularis</name>
    <name type="common">Jute</name>
    <dbReference type="NCBI Taxonomy" id="210143"/>
    <lineage>
        <taxon>Eukaryota</taxon>
        <taxon>Viridiplantae</taxon>
        <taxon>Streptophyta</taxon>
        <taxon>Embryophyta</taxon>
        <taxon>Tracheophyta</taxon>
        <taxon>Spermatophyta</taxon>
        <taxon>Magnoliopsida</taxon>
        <taxon>eudicotyledons</taxon>
        <taxon>Gunneridae</taxon>
        <taxon>Pentapetalae</taxon>
        <taxon>rosids</taxon>
        <taxon>malvids</taxon>
        <taxon>Malvales</taxon>
        <taxon>Malvaceae</taxon>
        <taxon>Grewioideae</taxon>
        <taxon>Apeibeae</taxon>
        <taxon>Corchorus</taxon>
    </lineage>
</organism>
<dbReference type="OMA" id="CCCPCSI"/>
<dbReference type="STRING" id="210143.A0A1R3G0J8"/>
<dbReference type="Proteomes" id="UP000188268">
    <property type="component" value="Unassembled WGS sequence"/>
</dbReference>
<dbReference type="Gramene" id="OMO51615">
    <property type="protein sequence ID" value="OMO51615"/>
    <property type="gene ID" value="CCACVL1_29686"/>
</dbReference>
<gene>
    <name evidence="2" type="ORF">CCACVL1_29686</name>
</gene>
<keyword evidence="3" id="KW-1185">Reference proteome</keyword>
<feature type="region of interest" description="Disordered" evidence="1">
    <location>
        <begin position="1"/>
        <end position="29"/>
    </location>
</feature>
<reference evidence="2 3" key="1">
    <citation type="submission" date="2013-09" db="EMBL/GenBank/DDBJ databases">
        <title>Corchorus capsularis genome sequencing.</title>
        <authorList>
            <person name="Alam M."/>
            <person name="Haque M.S."/>
            <person name="Islam M.S."/>
            <person name="Emdad E.M."/>
            <person name="Islam M.M."/>
            <person name="Ahmed B."/>
            <person name="Halim A."/>
            <person name="Hossen Q.M.M."/>
            <person name="Hossain M.Z."/>
            <person name="Ahmed R."/>
            <person name="Khan M.M."/>
            <person name="Islam R."/>
            <person name="Rashid M.M."/>
            <person name="Khan S.A."/>
            <person name="Rahman M.S."/>
            <person name="Alam M."/>
        </authorList>
    </citation>
    <scope>NUCLEOTIDE SEQUENCE [LARGE SCALE GENOMIC DNA]</scope>
    <source>
        <strain evidence="3">cv. CVL-1</strain>
        <tissue evidence="2">Whole seedling</tissue>
    </source>
</reference>
<name>A0A1R3G0J8_COCAP</name>
<dbReference type="EMBL" id="AWWV01015754">
    <property type="protein sequence ID" value="OMO51615.1"/>
    <property type="molecule type" value="Genomic_DNA"/>
</dbReference>
<proteinExistence type="predicted"/>
<dbReference type="PANTHER" id="PTHR33264:SF55">
    <property type="entry name" value="TRANSMEMBRANE PROTEIN"/>
    <property type="match status" value="1"/>
</dbReference>
<dbReference type="PANTHER" id="PTHR33264">
    <property type="entry name" value="EXPRESSED PROTEIN"/>
    <property type="match status" value="1"/>
</dbReference>
<comment type="caution">
    <text evidence="2">The sequence shown here is derived from an EMBL/GenBank/DDBJ whole genome shotgun (WGS) entry which is preliminary data.</text>
</comment>
<protein>
    <submittedName>
        <fullName evidence="2">Uncharacterized protein</fullName>
    </submittedName>
</protein>
<evidence type="ECO:0000313" key="3">
    <source>
        <dbReference type="Proteomes" id="UP000188268"/>
    </source>
</evidence>
<evidence type="ECO:0000256" key="1">
    <source>
        <dbReference type="SAM" id="MobiDB-lite"/>
    </source>
</evidence>
<dbReference type="AlphaFoldDB" id="A0A1R3G0J8"/>
<accession>A0A1R3G0J8</accession>